<dbReference type="GO" id="GO:0055085">
    <property type="term" value="P:transmembrane transport"/>
    <property type="evidence" value="ECO:0007669"/>
    <property type="project" value="TreeGrafter"/>
</dbReference>
<keyword evidence="7 9" id="KW-0472">Membrane</keyword>
<feature type="region of interest" description="Disordered" evidence="8">
    <location>
        <begin position="1"/>
        <end position="63"/>
    </location>
</feature>
<feature type="compositionally biased region" description="Acidic residues" evidence="8">
    <location>
        <begin position="445"/>
        <end position="457"/>
    </location>
</feature>
<keyword evidence="4" id="KW-1003">Cell membrane</keyword>
<organism evidence="10 11">
    <name type="scientific">Nocardioides daedukensis</name>
    <dbReference type="NCBI Taxonomy" id="634462"/>
    <lineage>
        <taxon>Bacteria</taxon>
        <taxon>Bacillati</taxon>
        <taxon>Actinomycetota</taxon>
        <taxon>Actinomycetes</taxon>
        <taxon>Propionibacteriales</taxon>
        <taxon>Nocardioidaceae</taxon>
        <taxon>Nocardioides</taxon>
    </lineage>
</organism>
<evidence type="ECO:0000256" key="6">
    <source>
        <dbReference type="ARBA" id="ARBA00022989"/>
    </source>
</evidence>
<feature type="region of interest" description="Disordered" evidence="8">
    <location>
        <begin position="444"/>
        <end position="479"/>
    </location>
</feature>
<proteinExistence type="inferred from homology"/>
<feature type="transmembrane region" description="Helical" evidence="9">
    <location>
        <begin position="134"/>
        <end position="152"/>
    </location>
</feature>
<sequence length="479" mass="51427">MTNEPDDTTGSGETGGDPALDPEMTQREEEHRRRPRILGSRRGADRGSDRHGDRDGAEEDRLSERLTQQLAHQWALLRAERRTEVRPIETGPSNFRPAQVPWALDLAASWAWRFLTIAAALLAVLWALRYFAVITLPLIIALLIAALANPGVRALKRIGIPQSVSAGLVTLTGLGMLGALLTFVGREVIKGGTQLADQVVTGLEEIRTWLRDGPLNASDSQINGWIEQAQDTITSRTKDGEVLSQVTELGTALGHVLAGIFIVLFATYFFLADGHRIWAWIVRMFPRAARERVDSSGQVAWVSLTQFVRATVIVALVDAVGIMIVAYLLGVPLVLPLGVLVFLGSFIPMVGATVAGSVAVLVALVAEGPLDALLMLGGVILVQQVEGHILQPFLMGRFVSVHPLGVIVAIGCGVLVAGIGGALIAVPLAAVVNAVGQHLASFTEVGEESSDALEDEVPDRPDDRESMADRHDADRSEHE</sequence>
<feature type="transmembrane region" description="Helical" evidence="9">
    <location>
        <begin position="341"/>
        <end position="366"/>
    </location>
</feature>
<comment type="subcellular location">
    <subcellularLocation>
        <location evidence="1">Cell membrane</location>
        <topology evidence="1">Multi-pass membrane protein</topology>
    </subcellularLocation>
</comment>
<dbReference type="EMBL" id="JACCAA010000001">
    <property type="protein sequence ID" value="NYG58460.1"/>
    <property type="molecule type" value="Genomic_DNA"/>
</dbReference>
<evidence type="ECO:0000256" key="3">
    <source>
        <dbReference type="ARBA" id="ARBA00022448"/>
    </source>
</evidence>
<evidence type="ECO:0000256" key="7">
    <source>
        <dbReference type="ARBA" id="ARBA00023136"/>
    </source>
</evidence>
<gene>
    <name evidence="10" type="ORF">BJ980_001383</name>
</gene>
<dbReference type="Pfam" id="PF01594">
    <property type="entry name" value="AI-2E_transport"/>
    <property type="match status" value="1"/>
</dbReference>
<evidence type="ECO:0000313" key="11">
    <source>
        <dbReference type="Proteomes" id="UP000540656"/>
    </source>
</evidence>
<dbReference type="AlphaFoldDB" id="A0A7Y9S2U8"/>
<feature type="transmembrane region" description="Helical" evidence="9">
    <location>
        <begin position="373"/>
        <end position="394"/>
    </location>
</feature>
<keyword evidence="6 9" id="KW-1133">Transmembrane helix</keyword>
<evidence type="ECO:0000256" key="8">
    <source>
        <dbReference type="SAM" id="MobiDB-lite"/>
    </source>
</evidence>
<evidence type="ECO:0000256" key="5">
    <source>
        <dbReference type="ARBA" id="ARBA00022692"/>
    </source>
</evidence>
<feature type="compositionally biased region" description="Basic and acidic residues" evidence="8">
    <location>
        <begin position="42"/>
        <end position="63"/>
    </location>
</feature>
<evidence type="ECO:0000256" key="1">
    <source>
        <dbReference type="ARBA" id="ARBA00004651"/>
    </source>
</evidence>
<keyword evidence="3" id="KW-0813">Transport</keyword>
<dbReference type="InterPro" id="IPR002549">
    <property type="entry name" value="AI-2E-like"/>
</dbReference>
<keyword evidence="5 9" id="KW-0812">Transmembrane</keyword>
<dbReference type="Proteomes" id="UP000540656">
    <property type="component" value="Unassembled WGS sequence"/>
</dbReference>
<accession>A0A7Y9S2U8</accession>
<feature type="transmembrane region" description="Helical" evidence="9">
    <location>
        <begin position="110"/>
        <end position="128"/>
    </location>
</feature>
<evidence type="ECO:0000313" key="10">
    <source>
        <dbReference type="EMBL" id="NYG58460.1"/>
    </source>
</evidence>
<feature type="transmembrane region" description="Helical" evidence="9">
    <location>
        <begin position="406"/>
        <end position="432"/>
    </location>
</feature>
<evidence type="ECO:0000256" key="9">
    <source>
        <dbReference type="SAM" id="Phobius"/>
    </source>
</evidence>
<evidence type="ECO:0000256" key="2">
    <source>
        <dbReference type="ARBA" id="ARBA00009773"/>
    </source>
</evidence>
<feature type="transmembrane region" description="Helical" evidence="9">
    <location>
        <begin position="164"/>
        <end position="185"/>
    </location>
</feature>
<dbReference type="GO" id="GO:0005886">
    <property type="term" value="C:plasma membrane"/>
    <property type="evidence" value="ECO:0007669"/>
    <property type="project" value="UniProtKB-SubCell"/>
</dbReference>
<protein>
    <submittedName>
        <fullName evidence="10">Putative PurR-regulated permease PerM</fullName>
    </submittedName>
</protein>
<reference evidence="10 11" key="1">
    <citation type="submission" date="2020-07" db="EMBL/GenBank/DDBJ databases">
        <title>Sequencing the genomes of 1000 actinobacteria strains.</title>
        <authorList>
            <person name="Klenk H.-P."/>
        </authorList>
    </citation>
    <scope>NUCLEOTIDE SEQUENCE [LARGE SCALE GENOMIC DNA]</scope>
    <source>
        <strain evidence="10 11">DSM 23819</strain>
    </source>
</reference>
<evidence type="ECO:0000256" key="4">
    <source>
        <dbReference type="ARBA" id="ARBA00022475"/>
    </source>
</evidence>
<feature type="transmembrane region" description="Helical" evidence="9">
    <location>
        <begin position="312"/>
        <end position="335"/>
    </location>
</feature>
<feature type="compositionally biased region" description="Basic and acidic residues" evidence="8">
    <location>
        <begin position="458"/>
        <end position="479"/>
    </location>
</feature>
<feature type="transmembrane region" description="Helical" evidence="9">
    <location>
        <begin position="252"/>
        <end position="271"/>
    </location>
</feature>
<dbReference type="RefSeq" id="WP_343047724.1">
    <property type="nucleotide sequence ID" value="NZ_JACCAA010000001.1"/>
</dbReference>
<comment type="caution">
    <text evidence="10">The sequence shown here is derived from an EMBL/GenBank/DDBJ whole genome shotgun (WGS) entry which is preliminary data.</text>
</comment>
<dbReference type="PANTHER" id="PTHR21716:SF53">
    <property type="entry name" value="PERMEASE PERM-RELATED"/>
    <property type="match status" value="1"/>
</dbReference>
<comment type="similarity">
    <text evidence="2">Belongs to the autoinducer-2 exporter (AI-2E) (TC 2.A.86) family.</text>
</comment>
<dbReference type="PANTHER" id="PTHR21716">
    <property type="entry name" value="TRANSMEMBRANE PROTEIN"/>
    <property type="match status" value="1"/>
</dbReference>
<keyword evidence="11" id="KW-1185">Reference proteome</keyword>
<name>A0A7Y9S2U8_9ACTN</name>